<keyword evidence="2" id="KW-1185">Reference proteome</keyword>
<feature type="compositionally biased region" description="Polar residues" evidence="1">
    <location>
        <begin position="213"/>
        <end position="249"/>
    </location>
</feature>
<protein>
    <submittedName>
        <fullName evidence="3">Uncharacterized protein LOC113147042</fullName>
    </submittedName>
</protein>
<feature type="compositionally biased region" description="Low complexity" evidence="1">
    <location>
        <begin position="255"/>
        <end position="272"/>
    </location>
</feature>
<feature type="compositionally biased region" description="Polar residues" evidence="1">
    <location>
        <begin position="273"/>
        <end position="286"/>
    </location>
</feature>
<dbReference type="Proteomes" id="UP000515125">
    <property type="component" value="Unplaced"/>
</dbReference>
<reference evidence="3" key="1">
    <citation type="submission" date="2025-08" db="UniProtKB">
        <authorList>
            <consortium name="RefSeq"/>
        </authorList>
    </citation>
    <scope>IDENTIFICATION</scope>
</reference>
<feature type="compositionally biased region" description="Polar residues" evidence="1">
    <location>
        <begin position="182"/>
        <end position="206"/>
    </location>
</feature>
<dbReference type="GeneID" id="113147042"/>
<organism evidence="2 3">
    <name type="scientific">Cyclospora cayetanensis</name>
    <dbReference type="NCBI Taxonomy" id="88456"/>
    <lineage>
        <taxon>Eukaryota</taxon>
        <taxon>Sar</taxon>
        <taxon>Alveolata</taxon>
        <taxon>Apicomplexa</taxon>
        <taxon>Conoidasida</taxon>
        <taxon>Coccidia</taxon>
        <taxon>Eucoccidiorida</taxon>
        <taxon>Eimeriorina</taxon>
        <taxon>Eimeriidae</taxon>
        <taxon>Cyclospora</taxon>
    </lineage>
</organism>
<gene>
    <name evidence="3" type="primary">LOC113147042</name>
</gene>
<dbReference type="RefSeq" id="XP_026191966.1">
    <property type="nucleotide sequence ID" value="XM_026336181.1"/>
</dbReference>
<sequence>MAGSPWSSRQDAGLGAPLQMAVPCSSLCSTRRRGFHPAPLLSMSHRQKSVQPLSWARHANGSWKHTFYDHLAAFALLVAVSVALAVPTTAKVENGERSGCYMHSWPGKRIPISTMQRQVCDCCHIKAYKPSALAVRMLVCSLLSDRVFRTSYRARRSKSFRGTCTDPLSTLRVRTPLSLLSTGESTVASEGSQKQPGTPIEASQRSVAKAYGETTQQLPLSKSQGEISQGETASASGMLQEASTPTSDTVDPPAGSLGAESSQSDSESLKSSTASNASQQSRKCNQADAQCSEGQLWMRPSSQGYGYSQGTSVLSGVTLTVNSIMVQGGEVTQVAAYKNGAAVGVFNLTATTPAKKRLLTDISAIAENPEAMFDLTWTAISPTSGVLTLRLEASYKAAASKPTISFNFNFKHVVGRRSVSDKVTASIPKEMLLDFSNISHFKAWLAANSHPPVLKSGDGFQILTMKLIQQSKKRNEVAGEAQALRWLQQIATRSEPVLSVAGDLERNAVIEIPYFDDLTWPGLLKLGTLVRDSSKGHVPVDSVTSTIPGIKTAKFNVPPSWFSLTPEQQFNEWTSGRLLGKTGVSPSQLNVTGLFGPQYTAKSPPILFFDYEGQPLGSNKQRDSVSLFGTRTMPADHVPDYLAGQLSPAITATLVFPGGTSATHNISPVRPWHKIEKGYAGLRATLAPNDPEKQGALLSYQVPITRRNTVVIKSLLKKARRAAESPEGCNITNAAGLRFETITAAATVEQMKPEFKTSNKQQLNFKGSSAECTRLGAIFTAAHKRGESVALFFSATVGLPNPARPCKTCISLY</sequence>
<name>A0A6P6RVS0_9EIME</name>
<evidence type="ECO:0000313" key="3">
    <source>
        <dbReference type="RefSeq" id="XP_026191966.1"/>
    </source>
</evidence>
<accession>A0A6P6RVS0</accession>
<evidence type="ECO:0000256" key="1">
    <source>
        <dbReference type="SAM" id="MobiDB-lite"/>
    </source>
</evidence>
<feature type="region of interest" description="Disordered" evidence="1">
    <location>
        <begin position="182"/>
        <end position="286"/>
    </location>
</feature>
<evidence type="ECO:0000313" key="2">
    <source>
        <dbReference type="Proteomes" id="UP000515125"/>
    </source>
</evidence>
<proteinExistence type="predicted"/>
<dbReference type="OrthoDB" id="345736at2759"/>
<dbReference type="AlphaFoldDB" id="A0A6P6RVS0"/>